<dbReference type="InterPro" id="IPR058923">
    <property type="entry name" value="RCC1-like_dom"/>
</dbReference>
<gene>
    <name evidence="5" type="ORF">JK635_13605</name>
</gene>
<dbReference type="Pfam" id="PF25390">
    <property type="entry name" value="WD40_RLD"/>
    <property type="match status" value="1"/>
</dbReference>
<feature type="domain" description="RCC1-like" evidence="4">
    <location>
        <begin position="367"/>
        <end position="635"/>
    </location>
</feature>
<dbReference type="PANTHER" id="PTHR22870">
    <property type="entry name" value="REGULATOR OF CHROMOSOME CONDENSATION"/>
    <property type="match status" value="1"/>
</dbReference>
<protein>
    <recommendedName>
        <fullName evidence="4">RCC1-like domain-containing protein</fullName>
    </recommendedName>
</protein>
<dbReference type="PRINTS" id="PR00633">
    <property type="entry name" value="RCCNDNSATION"/>
</dbReference>
<evidence type="ECO:0000256" key="3">
    <source>
        <dbReference type="SAM" id="SignalP"/>
    </source>
</evidence>
<dbReference type="SUPFAM" id="SSF50985">
    <property type="entry name" value="RCC1/BLIP-II"/>
    <property type="match status" value="2"/>
</dbReference>
<evidence type="ECO:0000313" key="5">
    <source>
        <dbReference type="EMBL" id="MBL4953246.1"/>
    </source>
</evidence>
<dbReference type="Pfam" id="PF00415">
    <property type="entry name" value="RCC1"/>
    <property type="match status" value="1"/>
</dbReference>
<evidence type="ECO:0000313" key="6">
    <source>
        <dbReference type="Proteomes" id="UP000623967"/>
    </source>
</evidence>
<dbReference type="InterPro" id="IPR009091">
    <property type="entry name" value="RCC1/BLIP-II"/>
</dbReference>
<dbReference type="EMBL" id="JAESWB010000181">
    <property type="protein sequence ID" value="MBL4953246.1"/>
    <property type="molecule type" value="Genomic_DNA"/>
</dbReference>
<proteinExistence type="predicted"/>
<dbReference type="PANTHER" id="PTHR22870:SF360">
    <property type="entry name" value="ULTRAVIOLET-B RECEPTOR UVR8"/>
    <property type="match status" value="1"/>
</dbReference>
<feature type="signal peptide" evidence="3">
    <location>
        <begin position="1"/>
        <end position="27"/>
    </location>
</feature>
<organism evidence="5 6">
    <name type="scientific">Neobacillus paridis</name>
    <dbReference type="NCBI Taxonomy" id="2803862"/>
    <lineage>
        <taxon>Bacteria</taxon>
        <taxon>Bacillati</taxon>
        <taxon>Bacillota</taxon>
        <taxon>Bacilli</taxon>
        <taxon>Bacillales</taxon>
        <taxon>Bacillaceae</taxon>
        <taxon>Neobacillus</taxon>
    </lineage>
</organism>
<dbReference type="InterPro" id="IPR000408">
    <property type="entry name" value="Reg_chr_condens"/>
</dbReference>
<feature type="region of interest" description="Disordered" evidence="2">
    <location>
        <begin position="160"/>
        <end position="181"/>
    </location>
</feature>
<evidence type="ECO:0000259" key="4">
    <source>
        <dbReference type="Pfam" id="PF25390"/>
    </source>
</evidence>
<keyword evidence="1" id="KW-0677">Repeat</keyword>
<dbReference type="Proteomes" id="UP000623967">
    <property type="component" value="Unassembled WGS sequence"/>
</dbReference>
<evidence type="ECO:0000256" key="2">
    <source>
        <dbReference type="SAM" id="MobiDB-lite"/>
    </source>
</evidence>
<name>A0ABS1TSK2_9BACI</name>
<reference evidence="5 6" key="1">
    <citation type="submission" date="2021-01" db="EMBL/GenBank/DDBJ databases">
        <title>Genome public.</title>
        <authorList>
            <person name="Liu C."/>
            <person name="Sun Q."/>
        </authorList>
    </citation>
    <scope>NUCLEOTIDE SEQUENCE [LARGE SCALE GENOMIC DNA]</scope>
    <source>
        <strain evidence="5 6">YIM B02564</strain>
    </source>
</reference>
<dbReference type="PROSITE" id="PS00626">
    <property type="entry name" value="RCC1_2"/>
    <property type="match status" value="1"/>
</dbReference>
<evidence type="ECO:0000256" key="1">
    <source>
        <dbReference type="ARBA" id="ARBA00022737"/>
    </source>
</evidence>
<dbReference type="InterPro" id="IPR008964">
    <property type="entry name" value="Invasin/intimin_cell_adhesion"/>
</dbReference>
<keyword evidence="3" id="KW-0732">Signal</keyword>
<keyword evidence="6" id="KW-1185">Reference proteome</keyword>
<dbReference type="InterPro" id="IPR051210">
    <property type="entry name" value="Ub_ligase/GEF_domain"/>
</dbReference>
<sequence>MKKKPLLLLLVAFFVLASWIPQSGARAAGEMLYWSEEDKGVYEPLLAYTLEWSGDVLKYGGFDLDTMTVTTDKNTADVVINQYGDIGARRIAELPQQALTDPVNLDKITFPTDGLGYPLLSLKLKANGLYLIEMDNGQYAKLRIDQSSSTKVTFSFVLQTAEPPEDDDETPPPTDGTQPPKGTVTIIDLTAPQQNISVKTGAARSVLLIALYSNKTKKDVTAEANWKSQYPHVATVSKGKIQGISPGEAVITAEYRGLKKTFWVNVTGTMKPVKPIKGITGTAIAAGSDHTLVLKRNGTVWSFGWNQTGQLGNGNTTNQSKPVQVIGLKNVKAIAAGYNFSLALKKDGTVWMWGSPFALIDGPRPFPYQIQSLKNIVAIAAGEEHMMALRKDGTVWSWGNNSYGQGGIGRTSPATIERPVKVLGLTKVVSIGVGRFHSLAVRSGGSVYAWGNNERGQIGNGKSGFDLMDNVLKPYKIPLITKVKKVTGGTYYSLAVKADGTAWSWGHNDQRQLGLPYNNMIQNRPAQIRGENGGGYLQQMKQIDGGYRHTVAVANNGTTYAWGENRYGKLGNNKATNAPYPVKVPITKVVAVEAGTDHTVALRSDGTVLAWGSNGYGQLGIGSKYRQRNAPVKVMNAK</sequence>
<dbReference type="SUPFAM" id="SSF49373">
    <property type="entry name" value="Invasin/intimin cell-adhesion fragments"/>
    <property type="match status" value="1"/>
</dbReference>
<dbReference type="Gene3D" id="2.130.10.30">
    <property type="entry name" value="Regulator of chromosome condensation 1/beta-lactamase-inhibitor protein II"/>
    <property type="match status" value="2"/>
</dbReference>
<dbReference type="PROSITE" id="PS50012">
    <property type="entry name" value="RCC1_3"/>
    <property type="match status" value="7"/>
</dbReference>
<feature type="chain" id="PRO_5047329077" description="RCC1-like domain-containing protein" evidence="3">
    <location>
        <begin position="28"/>
        <end position="638"/>
    </location>
</feature>
<dbReference type="RefSeq" id="WP_202654505.1">
    <property type="nucleotide sequence ID" value="NZ_JAESWB010000181.1"/>
</dbReference>
<dbReference type="Gene3D" id="2.60.40.1080">
    <property type="match status" value="1"/>
</dbReference>
<accession>A0ABS1TSK2</accession>
<comment type="caution">
    <text evidence="5">The sequence shown here is derived from an EMBL/GenBank/DDBJ whole genome shotgun (WGS) entry which is preliminary data.</text>
</comment>